<evidence type="ECO:0000259" key="3">
    <source>
        <dbReference type="Pfam" id="PF00501"/>
    </source>
</evidence>
<accession>A0ABZ1IGU7</accession>
<sequence>MTGTGADLEAGREIRAALTRAGDTVLARSADGEVARTGADLLNRAQYLAGRLVDRGLEHATIGVCFRNSAAALEAFIATELIGATRLPVEPSAAVAEARSIFEAGRADAVLTDGHHDDVPDDTDGWVKTELGPATLVHHDASPAAGSRWQGRVTVHPGHPLVVYPRAVRGGELFGIPTSYANWRAIIDVNLGLYRHGHYGPAPTGDDCYLTVVQLMHATGMVGSFPFLHLGLPQVLLPRFRAEAMIEAVERHRVTTLFAVPGMLTRVADALGPDGGHRLGSLRRVLYGGAPVPAAELARWQPLVGDTLCQLYGRYEAGWPLTVLTAGDHRRLLAGDEQVAGTCGRPVDAIELTVGRPEAGQRDGEVLTRSAMVSAEFADRDGWCGLGDTAVLTGEGYLRLTGRLDGMINTGSFHVYPDEVETAVLAHPAVSAARVVGVADPRWGETVVAFVVTSDHSLGSTLRDWLRQHLAPYKVPTVVHVVDRLPDN</sequence>
<dbReference type="Gene3D" id="3.40.50.12780">
    <property type="entry name" value="N-terminal domain of ligase-like"/>
    <property type="match status" value="1"/>
</dbReference>
<proteinExistence type="inferred from homology"/>
<dbReference type="Gene3D" id="3.30.300.30">
    <property type="match status" value="1"/>
</dbReference>
<reference evidence="5 6" key="1">
    <citation type="journal article" date="2015" name="Int. J. Syst. Evol. Microbiol.">
        <title>Amycolatopsis rhabdoformis sp. nov., an actinomycete isolated from a tropical forest soil.</title>
        <authorList>
            <person name="Souza W.R."/>
            <person name="Silva R.E."/>
            <person name="Goodfellow M."/>
            <person name="Busarakam K."/>
            <person name="Figueiro F.S."/>
            <person name="Ferreira D."/>
            <person name="Rodrigues-Filho E."/>
            <person name="Moraes L.A.B."/>
            <person name="Zucchi T.D."/>
        </authorList>
    </citation>
    <scope>NUCLEOTIDE SEQUENCE [LARGE SCALE GENOMIC DNA]</scope>
    <source>
        <strain evidence="5 6">NCIMB 14900</strain>
    </source>
</reference>
<dbReference type="InterPro" id="IPR025110">
    <property type="entry name" value="AMP-bd_C"/>
</dbReference>
<organism evidence="5 6">
    <name type="scientific">Amycolatopsis rhabdoformis</name>
    <dbReference type="NCBI Taxonomy" id="1448059"/>
    <lineage>
        <taxon>Bacteria</taxon>
        <taxon>Bacillati</taxon>
        <taxon>Actinomycetota</taxon>
        <taxon>Actinomycetes</taxon>
        <taxon>Pseudonocardiales</taxon>
        <taxon>Pseudonocardiaceae</taxon>
        <taxon>Amycolatopsis</taxon>
    </lineage>
</organism>
<dbReference type="SUPFAM" id="SSF56801">
    <property type="entry name" value="Acetyl-CoA synthetase-like"/>
    <property type="match status" value="1"/>
</dbReference>
<feature type="domain" description="AMP-dependent synthetase/ligase" evidence="3">
    <location>
        <begin position="22"/>
        <end position="118"/>
    </location>
</feature>
<dbReference type="Gene3D" id="3.40.50.980">
    <property type="match status" value="1"/>
</dbReference>
<dbReference type="InterPro" id="IPR000873">
    <property type="entry name" value="AMP-dep_synth/lig_dom"/>
</dbReference>
<evidence type="ECO:0000256" key="1">
    <source>
        <dbReference type="ARBA" id="ARBA00006432"/>
    </source>
</evidence>
<comment type="similarity">
    <text evidence="1">Belongs to the ATP-dependent AMP-binding enzyme family.</text>
</comment>
<dbReference type="Pfam" id="PF00501">
    <property type="entry name" value="AMP-binding"/>
    <property type="match status" value="2"/>
</dbReference>
<evidence type="ECO:0000313" key="6">
    <source>
        <dbReference type="Proteomes" id="UP001330812"/>
    </source>
</evidence>
<dbReference type="RefSeq" id="WP_326836490.1">
    <property type="nucleotide sequence ID" value="NZ_CP142149.1"/>
</dbReference>
<evidence type="ECO:0000259" key="4">
    <source>
        <dbReference type="Pfam" id="PF13193"/>
    </source>
</evidence>
<gene>
    <name evidence="5" type="ORF">VSH64_16520</name>
</gene>
<evidence type="ECO:0000256" key="2">
    <source>
        <dbReference type="ARBA" id="ARBA00022598"/>
    </source>
</evidence>
<dbReference type="PANTHER" id="PTHR43201">
    <property type="entry name" value="ACYL-COA SYNTHETASE"/>
    <property type="match status" value="1"/>
</dbReference>
<dbReference type="Proteomes" id="UP001330812">
    <property type="component" value="Chromosome"/>
</dbReference>
<dbReference type="InterPro" id="IPR042099">
    <property type="entry name" value="ANL_N_sf"/>
</dbReference>
<dbReference type="EMBL" id="CP142149">
    <property type="protein sequence ID" value="WSE33691.1"/>
    <property type="molecule type" value="Genomic_DNA"/>
</dbReference>
<dbReference type="InterPro" id="IPR045851">
    <property type="entry name" value="AMP-bd_C_sf"/>
</dbReference>
<name>A0ABZ1IGU7_9PSEU</name>
<feature type="domain" description="AMP-binding enzyme C-terminal" evidence="4">
    <location>
        <begin position="419"/>
        <end position="486"/>
    </location>
</feature>
<keyword evidence="6" id="KW-1185">Reference proteome</keyword>
<evidence type="ECO:0000313" key="5">
    <source>
        <dbReference type="EMBL" id="WSE33691.1"/>
    </source>
</evidence>
<dbReference type="PANTHER" id="PTHR43201:SF5">
    <property type="entry name" value="MEDIUM-CHAIN ACYL-COA LIGASE ACSF2, MITOCHONDRIAL"/>
    <property type="match status" value="1"/>
</dbReference>
<keyword evidence="2" id="KW-0436">Ligase</keyword>
<dbReference type="Pfam" id="PF13193">
    <property type="entry name" value="AMP-binding_C"/>
    <property type="match status" value="1"/>
</dbReference>
<protein>
    <submittedName>
        <fullName evidence="5">AMP-binding protein</fullName>
    </submittedName>
</protein>
<feature type="domain" description="AMP-dependent synthetase/ligase" evidence="3">
    <location>
        <begin position="201"/>
        <end position="373"/>
    </location>
</feature>